<proteinExistence type="predicted"/>
<accession>A0A9W6TPX7</accession>
<evidence type="ECO:0000313" key="1">
    <source>
        <dbReference type="EMBL" id="GMF19804.1"/>
    </source>
</evidence>
<protein>
    <submittedName>
        <fullName evidence="1">Unnamed protein product</fullName>
    </submittedName>
</protein>
<name>A0A9W6TPX7_9STRA</name>
<reference evidence="1" key="1">
    <citation type="submission" date="2023-04" db="EMBL/GenBank/DDBJ databases">
        <title>Phytophthora lilii NBRC 32176.</title>
        <authorList>
            <person name="Ichikawa N."/>
            <person name="Sato H."/>
            <person name="Tonouchi N."/>
        </authorList>
    </citation>
    <scope>NUCLEOTIDE SEQUENCE</scope>
    <source>
        <strain evidence="1">NBRC 32176</strain>
    </source>
</reference>
<gene>
    <name evidence="1" type="ORF">Plil01_000760200</name>
</gene>
<organism evidence="1 2">
    <name type="scientific">Phytophthora lilii</name>
    <dbReference type="NCBI Taxonomy" id="2077276"/>
    <lineage>
        <taxon>Eukaryota</taxon>
        <taxon>Sar</taxon>
        <taxon>Stramenopiles</taxon>
        <taxon>Oomycota</taxon>
        <taxon>Peronosporomycetes</taxon>
        <taxon>Peronosporales</taxon>
        <taxon>Peronosporaceae</taxon>
        <taxon>Phytophthora</taxon>
    </lineage>
</organism>
<dbReference type="EMBL" id="BSXW01000356">
    <property type="protein sequence ID" value="GMF19804.1"/>
    <property type="molecule type" value="Genomic_DNA"/>
</dbReference>
<dbReference type="Proteomes" id="UP001165083">
    <property type="component" value="Unassembled WGS sequence"/>
</dbReference>
<comment type="caution">
    <text evidence="1">The sequence shown here is derived from an EMBL/GenBank/DDBJ whole genome shotgun (WGS) entry which is preliminary data.</text>
</comment>
<sequence>MRPSWKLNKTEYFGNFQLGEEEIHVLVELPEAAAGVASTSQDMKELIKAAVGELMDEREEKQSAYSLSDLNSELGERIIEEDATTRRLPRF</sequence>
<keyword evidence="2" id="KW-1185">Reference proteome</keyword>
<dbReference type="OrthoDB" id="89663at2759"/>
<dbReference type="AlphaFoldDB" id="A0A9W6TPX7"/>
<evidence type="ECO:0000313" key="2">
    <source>
        <dbReference type="Proteomes" id="UP001165083"/>
    </source>
</evidence>